<evidence type="ECO:0000313" key="2">
    <source>
        <dbReference type="Proteomes" id="UP000002350"/>
    </source>
</evidence>
<dbReference type="KEGG" id="svo:SVI_0748"/>
<dbReference type="HOGENOM" id="CLU_3103759_0_0_6"/>
<accession>D4ZGC0</accession>
<dbReference type="Proteomes" id="UP000002350">
    <property type="component" value="Chromosome"/>
</dbReference>
<evidence type="ECO:0000313" key="1">
    <source>
        <dbReference type="EMBL" id="BAJ00719.1"/>
    </source>
</evidence>
<organism evidence="1 2">
    <name type="scientific">Shewanella violacea (strain JCM 10179 / CIP 106290 / LMG 19151 / DSS12)</name>
    <dbReference type="NCBI Taxonomy" id="637905"/>
    <lineage>
        <taxon>Bacteria</taxon>
        <taxon>Pseudomonadati</taxon>
        <taxon>Pseudomonadota</taxon>
        <taxon>Gammaproteobacteria</taxon>
        <taxon>Alteromonadales</taxon>
        <taxon>Shewanellaceae</taxon>
        <taxon>Shewanella</taxon>
    </lineage>
</organism>
<reference evidence="2" key="1">
    <citation type="journal article" date="2010" name="Mol. Biosyst.">
        <title>Complete genome sequence and comparative analysis of Shewanella violacea, a psychrophilic and piezophilic bacterium from deep sea floor sediments.</title>
        <authorList>
            <person name="Aono E."/>
            <person name="Baba T."/>
            <person name="Ara T."/>
            <person name="Nishi T."/>
            <person name="Nakamichi T."/>
            <person name="Inamoto E."/>
            <person name="Toyonaga H."/>
            <person name="Hasegawa M."/>
            <person name="Takai Y."/>
            <person name="Okumura Y."/>
            <person name="Baba M."/>
            <person name="Tomita M."/>
            <person name="Kato C."/>
            <person name="Oshima T."/>
            <person name="Nakasone K."/>
            <person name="Mori H."/>
        </authorList>
    </citation>
    <scope>NUCLEOTIDE SEQUENCE [LARGE SCALE GENOMIC DNA]</scope>
    <source>
        <strain evidence="2">JCM 10179 / CIP 106290 / LMG 19151 / DSS12</strain>
    </source>
</reference>
<proteinExistence type="predicted"/>
<dbReference type="STRING" id="637905.SVI_0748"/>
<keyword evidence="2" id="KW-1185">Reference proteome</keyword>
<name>D4ZGC0_SHEVD</name>
<dbReference type="AlphaFoldDB" id="D4ZGC0"/>
<gene>
    <name evidence="1" type="ordered locus">SVI_0748</name>
</gene>
<dbReference type="EMBL" id="AP011177">
    <property type="protein sequence ID" value="BAJ00719.1"/>
    <property type="molecule type" value="Genomic_DNA"/>
</dbReference>
<protein>
    <submittedName>
        <fullName evidence="1">Uncharacterized protein</fullName>
    </submittedName>
</protein>
<sequence>MEKVYVAGQAISEILLITISCRGLLFIDIDNINLVDNSKYSPLQRKPYLRR</sequence>